<organism evidence="1 2">
    <name type="scientific">Parathielavia hyrcaniae</name>
    <dbReference type="NCBI Taxonomy" id="113614"/>
    <lineage>
        <taxon>Eukaryota</taxon>
        <taxon>Fungi</taxon>
        <taxon>Dikarya</taxon>
        <taxon>Ascomycota</taxon>
        <taxon>Pezizomycotina</taxon>
        <taxon>Sordariomycetes</taxon>
        <taxon>Sordariomycetidae</taxon>
        <taxon>Sordariales</taxon>
        <taxon>Chaetomiaceae</taxon>
        <taxon>Parathielavia</taxon>
    </lineage>
</organism>
<evidence type="ECO:0000313" key="1">
    <source>
        <dbReference type="EMBL" id="KAK4102844.1"/>
    </source>
</evidence>
<dbReference type="EMBL" id="MU863630">
    <property type="protein sequence ID" value="KAK4102844.1"/>
    <property type="molecule type" value="Genomic_DNA"/>
</dbReference>
<evidence type="ECO:0000313" key="2">
    <source>
        <dbReference type="Proteomes" id="UP001305647"/>
    </source>
</evidence>
<dbReference type="AlphaFoldDB" id="A0AAN6Q5Y3"/>
<comment type="caution">
    <text evidence="1">The sequence shown here is derived from an EMBL/GenBank/DDBJ whole genome shotgun (WGS) entry which is preliminary data.</text>
</comment>
<name>A0AAN6Q5Y3_9PEZI</name>
<reference evidence="1" key="2">
    <citation type="submission" date="2023-05" db="EMBL/GenBank/DDBJ databases">
        <authorList>
            <consortium name="Lawrence Berkeley National Laboratory"/>
            <person name="Steindorff A."/>
            <person name="Hensen N."/>
            <person name="Bonometti L."/>
            <person name="Westerberg I."/>
            <person name="Brannstrom I.O."/>
            <person name="Guillou S."/>
            <person name="Cros-Aarteil S."/>
            <person name="Calhoun S."/>
            <person name="Haridas S."/>
            <person name="Kuo A."/>
            <person name="Mondo S."/>
            <person name="Pangilinan J."/>
            <person name="Riley R."/>
            <person name="Labutti K."/>
            <person name="Andreopoulos B."/>
            <person name="Lipzen A."/>
            <person name="Chen C."/>
            <person name="Yanf M."/>
            <person name="Daum C."/>
            <person name="Ng V."/>
            <person name="Clum A."/>
            <person name="Ohm R."/>
            <person name="Martin F."/>
            <person name="Silar P."/>
            <person name="Natvig D."/>
            <person name="Lalanne C."/>
            <person name="Gautier V."/>
            <person name="Ament-Velasquez S.L."/>
            <person name="Kruys A."/>
            <person name="Hutchinson M.I."/>
            <person name="Powell A.J."/>
            <person name="Barry K."/>
            <person name="Miller A.N."/>
            <person name="Grigoriev I.V."/>
            <person name="Debuchy R."/>
            <person name="Gladieux P."/>
            <person name="Thoren M.H."/>
            <person name="Johannesson H."/>
        </authorList>
    </citation>
    <scope>NUCLEOTIDE SEQUENCE</scope>
    <source>
        <strain evidence="1">CBS 757.83</strain>
    </source>
</reference>
<keyword evidence="2" id="KW-1185">Reference proteome</keyword>
<sequence>MYNALKRTLPACNPPEMAIAITHDTARAVPSSHDFLITPDVDYMISSRLNAFDVLGHAMGTKKSLQEQIRVPCTLRPPYAPAQGRFQ</sequence>
<proteinExistence type="predicted"/>
<accession>A0AAN6Q5Y3</accession>
<gene>
    <name evidence="1" type="ORF">N658DRAFT_494908</name>
</gene>
<dbReference type="Proteomes" id="UP001305647">
    <property type="component" value="Unassembled WGS sequence"/>
</dbReference>
<protein>
    <submittedName>
        <fullName evidence="1">Uncharacterized protein</fullName>
    </submittedName>
</protein>
<reference evidence="1" key="1">
    <citation type="journal article" date="2023" name="Mol. Phylogenet. Evol.">
        <title>Genome-scale phylogeny and comparative genomics of the fungal order Sordariales.</title>
        <authorList>
            <person name="Hensen N."/>
            <person name="Bonometti L."/>
            <person name="Westerberg I."/>
            <person name="Brannstrom I.O."/>
            <person name="Guillou S."/>
            <person name="Cros-Aarteil S."/>
            <person name="Calhoun S."/>
            <person name="Haridas S."/>
            <person name="Kuo A."/>
            <person name="Mondo S."/>
            <person name="Pangilinan J."/>
            <person name="Riley R."/>
            <person name="LaButti K."/>
            <person name="Andreopoulos B."/>
            <person name="Lipzen A."/>
            <person name="Chen C."/>
            <person name="Yan M."/>
            <person name="Daum C."/>
            <person name="Ng V."/>
            <person name="Clum A."/>
            <person name="Steindorff A."/>
            <person name="Ohm R.A."/>
            <person name="Martin F."/>
            <person name="Silar P."/>
            <person name="Natvig D.O."/>
            <person name="Lalanne C."/>
            <person name="Gautier V."/>
            <person name="Ament-Velasquez S.L."/>
            <person name="Kruys A."/>
            <person name="Hutchinson M.I."/>
            <person name="Powell A.J."/>
            <person name="Barry K."/>
            <person name="Miller A.N."/>
            <person name="Grigoriev I.V."/>
            <person name="Debuchy R."/>
            <person name="Gladieux P."/>
            <person name="Hiltunen Thoren M."/>
            <person name="Johannesson H."/>
        </authorList>
    </citation>
    <scope>NUCLEOTIDE SEQUENCE</scope>
    <source>
        <strain evidence="1">CBS 757.83</strain>
    </source>
</reference>